<evidence type="ECO:0000313" key="2">
    <source>
        <dbReference type="EMBL" id="QJY51212.1"/>
    </source>
</evidence>
<keyword evidence="3" id="KW-1185">Reference proteome</keyword>
<name>A0A6M6JXG1_9PSEU</name>
<dbReference type="AlphaFoldDB" id="A0A6M6JXG1"/>
<gene>
    <name evidence="1" type="ORF">HOP40_35020</name>
    <name evidence="2" type="ORF">HOP40_35095</name>
</gene>
<proteinExistence type="predicted"/>
<keyword evidence="2" id="KW-0614">Plasmid</keyword>
<dbReference type="Proteomes" id="UP000505377">
    <property type="component" value="Plasmid unnamed2"/>
</dbReference>
<dbReference type="EMBL" id="CP053566">
    <property type="protein sequence ID" value="QJY51198.1"/>
    <property type="molecule type" value="Genomic_DNA"/>
</dbReference>
<geneLocation type="plasmid" evidence="2 3">
    <name>unnamed2</name>
</geneLocation>
<organism evidence="2 3">
    <name type="scientific">Pseudonocardia broussonetiae</name>
    <dbReference type="NCBI Taxonomy" id="2736640"/>
    <lineage>
        <taxon>Bacteria</taxon>
        <taxon>Bacillati</taxon>
        <taxon>Actinomycetota</taxon>
        <taxon>Actinomycetes</taxon>
        <taxon>Pseudonocardiales</taxon>
        <taxon>Pseudonocardiaceae</taxon>
        <taxon>Pseudonocardia</taxon>
    </lineage>
</organism>
<protein>
    <submittedName>
        <fullName evidence="2">Uncharacterized protein</fullName>
    </submittedName>
</protein>
<evidence type="ECO:0000313" key="3">
    <source>
        <dbReference type="Proteomes" id="UP000505377"/>
    </source>
</evidence>
<sequence length="92" mass="9659">MLGLTSLTSMPRDVRSAVKREVGLQKGRVIVQGFRIRGLEWVAHVGVRSVANMSRMGEAAAAECPETRGRVDAVVDIASAGVAGLVAEQAQG</sequence>
<reference evidence="2 3" key="1">
    <citation type="submission" date="2020-05" db="EMBL/GenBank/DDBJ databases">
        <authorList>
            <person name="Mo P."/>
        </authorList>
    </citation>
    <scope>NUCLEOTIDE SEQUENCE [LARGE SCALE GENOMIC DNA]</scope>
    <source>
        <strain evidence="2 3">Gen01</strain>
        <plasmid evidence="2 3">unnamed2</plasmid>
    </source>
</reference>
<accession>A0A6M6JXG1</accession>
<evidence type="ECO:0000313" key="1">
    <source>
        <dbReference type="EMBL" id="QJY51198.1"/>
    </source>
</evidence>
<dbReference type="RefSeq" id="WP_172170058.1">
    <property type="nucleotide sequence ID" value="NZ_CP053566.1"/>
</dbReference>
<dbReference type="KEGG" id="pbro:HOP40_35020"/>
<dbReference type="EMBL" id="CP053566">
    <property type="protein sequence ID" value="QJY51212.1"/>
    <property type="molecule type" value="Genomic_DNA"/>
</dbReference>
<dbReference type="KEGG" id="pbro:HOP40_35095"/>